<evidence type="ECO:0000256" key="3">
    <source>
        <dbReference type="ARBA" id="ARBA00022555"/>
    </source>
</evidence>
<dbReference type="SUPFAM" id="SSF81891">
    <property type="entry name" value="Poly A polymerase C-terminal region-like"/>
    <property type="match status" value="1"/>
</dbReference>
<name>A0A226BYG7_9FIRM</name>
<dbReference type="EMBL" id="NIQC01000009">
    <property type="protein sequence ID" value="OWZ83975.1"/>
    <property type="molecule type" value="Genomic_DNA"/>
</dbReference>
<dbReference type="SMART" id="SM00116">
    <property type="entry name" value="CBS"/>
    <property type="match status" value="2"/>
</dbReference>
<evidence type="ECO:0000256" key="9">
    <source>
        <dbReference type="ARBA" id="ARBA00022842"/>
    </source>
</evidence>
<dbReference type="InterPro" id="IPR038763">
    <property type="entry name" value="DHH_sf"/>
</dbReference>
<feature type="domain" description="CBS" evidence="13">
    <location>
        <begin position="313"/>
        <end position="378"/>
    </location>
</feature>
<dbReference type="SUPFAM" id="SSF64182">
    <property type="entry name" value="DHH phosphoesterases"/>
    <property type="match status" value="1"/>
</dbReference>
<dbReference type="OrthoDB" id="9805698at2"/>
<dbReference type="PROSITE" id="PS51371">
    <property type="entry name" value="CBS"/>
    <property type="match status" value="2"/>
</dbReference>
<accession>A0A226BYG7</accession>
<keyword evidence="10 12" id="KW-0694">RNA-binding</keyword>
<dbReference type="GO" id="GO:0008033">
    <property type="term" value="P:tRNA processing"/>
    <property type="evidence" value="ECO:0007669"/>
    <property type="project" value="UniProtKB-KW"/>
</dbReference>
<keyword evidence="9" id="KW-0460">Magnesium</keyword>
<keyword evidence="8" id="KW-0547">Nucleotide-binding</keyword>
<keyword evidence="11" id="KW-0129">CBS domain</keyword>
<keyword evidence="6 14" id="KW-0548">Nucleotidyltransferase</keyword>
<dbReference type="InterPro" id="IPR002646">
    <property type="entry name" value="PolA_pol_head_dom"/>
</dbReference>
<keyword evidence="15" id="KW-1185">Reference proteome</keyword>
<keyword evidence="7" id="KW-0479">Metal-binding</keyword>
<dbReference type="InterPro" id="IPR052390">
    <property type="entry name" value="tRNA_nt/polyA_polymerase"/>
</dbReference>
<evidence type="ECO:0000256" key="12">
    <source>
        <dbReference type="RuleBase" id="RU003953"/>
    </source>
</evidence>
<proteinExistence type="inferred from homology"/>
<dbReference type="Gene3D" id="3.10.310.30">
    <property type="match status" value="1"/>
</dbReference>
<evidence type="ECO:0000259" key="13">
    <source>
        <dbReference type="PROSITE" id="PS51371"/>
    </source>
</evidence>
<dbReference type="GO" id="GO:0000049">
    <property type="term" value="F:tRNA binding"/>
    <property type="evidence" value="ECO:0007669"/>
    <property type="project" value="UniProtKB-KW"/>
</dbReference>
<evidence type="ECO:0000256" key="6">
    <source>
        <dbReference type="ARBA" id="ARBA00022695"/>
    </source>
</evidence>
<evidence type="ECO:0000256" key="8">
    <source>
        <dbReference type="ARBA" id="ARBA00022741"/>
    </source>
</evidence>
<dbReference type="GO" id="GO:0046872">
    <property type="term" value="F:metal ion binding"/>
    <property type="evidence" value="ECO:0007669"/>
    <property type="project" value="UniProtKB-KW"/>
</dbReference>
<dbReference type="AlphaFoldDB" id="A0A226BYG7"/>
<dbReference type="InterPro" id="IPR046342">
    <property type="entry name" value="CBS_dom_sf"/>
</dbReference>
<dbReference type="InterPro" id="IPR032828">
    <property type="entry name" value="PolyA_RNA-bd"/>
</dbReference>
<feature type="domain" description="CBS" evidence="13">
    <location>
        <begin position="383"/>
        <end position="440"/>
    </location>
</feature>
<comment type="similarity">
    <text evidence="2 12">Belongs to the tRNA nucleotidyltransferase/poly(A) polymerase family.</text>
</comment>
<dbReference type="SUPFAM" id="SSF81301">
    <property type="entry name" value="Nucleotidyltransferase"/>
    <property type="match status" value="1"/>
</dbReference>
<dbReference type="PANTHER" id="PTHR47788">
    <property type="entry name" value="POLYA POLYMERASE"/>
    <property type="match status" value="1"/>
</dbReference>
<dbReference type="PANTHER" id="PTHR47788:SF1">
    <property type="entry name" value="A-ADDING TRNA NUCLEOTIDYLTRANSFERASE"/>
    <property type="match status" value="1"/>
</dbReference>
<gene>
    <name evidence="14" type="ORF">CDO51_05285</name>
</gene>
<dbReference type="Gene3D" id="3.30.460.10">
    <property type="entry name" value="Beta Polymerase, domain 2"/>
    <property type="match status" value="1"/>
</dbReference>
<dbReference type="CDD" id="cd05398">
    <property type="entry name" value="NT_ClassII-CCAase"/>
    <property type="match status" value="1"/>
</dbReference>
<dbReference type="Gene3D" id="3.90.1640.10">
    <property type="entry name" value="inorganic pyrophosphatase (n-terminal core)"/>
    <property type="match status" value="1"/>
</dbReference>
<dbReference type="Pfam" id="PF00571">
    <property type="entry name" value="CBS"/>
    <property type="match status" value="2"/>
</dbReference>
<dbReference type="Gene3D" id="1.10.3090.10">
    <property type="entry name" value="cca-adding enzyme, domain 2"/>
    <property type="match status" value="1"/>
</dbReference>
<evidence type="ECO:0000313" key="15">
    <source>
        <dbReference type="Proteomes" id="UP000214588"/>
    </source>
</evidence>
<comment type="cofactor">
    <cofactor evidence="1">
        <name>Mg(2+)</name>
        <dbReference type="ChEBI" id="CHEBI:18420"/>
    </cofactor>
</comment>
<keyword evidence="3" id="KW-0820">tRNA-binding</keyword>
<dbReference type="Proteomes" id="UP000214588">
    <property type="component" value="Unassembled WGS sequence"/>
</dbReference>
<evidence type="ECO:0000256" key="5">
    <source>
        <dbReference type="ARBA" id="ARBA00022694"/>
    </source>
</evidence>
<evidence type="ECO:0000256" key="7">
    <source>
        <dbReference type="ARBA" id="ARBA00022723"/>
    </source>
</evidence>
<dbReference type="Pfam" id="PF12627">
    <property type="entry name" value="PolyA_pol_RNAbd"/>
    <property type="match status" value="1"/>
</dbReference>
<dbReference type="InterPro" id="IPR000644">
    <property type="entry name" value="CBS_dom"/>
</dbReference>
<reference evidence="14 15" key="1">
    <citation type="submission" date="2017-06" db="EMBL/GenBank/DDBJ databases">
        <title>Draft Genome Sequence of Natranaerobius trueperi halophilic, alkalithermophilic bacteria from soda lakes.</title>
        <authorList>
            <person name="Zhao B."/>
        </authorList>
    </citation>
    <scope>NUCLEOTIDE SEQUENCE [LARGE SCALE GENOMIC DNA]</scope>
    <source>
        <strain evidence="14 15">DSM 18760</strain>
    </source>
</reference>
<dbReference type="GO" id="GO:0016779">
    <property type="term" value="F:nucleotidyltransferase activity"/>
    <property type="evidence" value="ECO:0007669"/>
    <property type="project" value="UniProtKB-KW"/>
</dbReference>
<comment type="caution">
    <text evidence="14">The sequence shown here is derived from an EMBL/GenBank/DDBJ whole genome shotgun (WGS) entry which is preliminary data.</text>
</comment>
<evidence type="ECO:0000256" key="2">
    <source>
        <dbReference type="ARBA" id="ARBA00007265"/>
    </source>
</evidence>
<dbReference type="GO" id="GO:0000166">
    <property type="term" value="F:nucleotide binding"/>
    <property type="evidence" value="ECO:0007669"/>
    <property type="project" value="UniProtKB-KW"/>
</dbReference>
<dbReference type="Pfam" id="PF01368">
    <property type="entry name" value="DHH"/>
    <property type="match status" value="1"/>
</dbReference>
<evidence type="ECO:0000256" key="11">
    <source>
        <dbReference type="PROSITE-ProRule" id="PRU00703"/>
    </source>
</evidence>
<evidence type="ECO:0000313" key="14">
    <source>
        <dbReference type="EMBL" id="OWZ83975.1"/>
    </source>
</evidence>
<sequence length="886" mass="100914">MKVITSHQNLDFDGLAAMIGYNILNKDSKMVVPPKLNQNVRAFYSLYKDMFPFIEKITFNINEIEELIIVDTRDENRIGKLKDAVGKVNKLVLYDHHLHKNITRTPTYELCEEIGATTTILVEKIKENCLDITSIEATVLALGIYEDTGNLTYNSTTTRDVKAVSFLLEQGAQLEIIRDYVTLNLTDNQRLLLDELLDNTNHISINDYQIGVSVAKQDEYLNGAAILVHKLMEIENADLFFIIVKMGKKVFLIGRSKREEISIPRILKPFDGKGHDQAASAVIKDVSIHEIKEKLIESLKLRLPVHICARTIMSSPVNIISASTTINKAEKLLHKYGHSGLPVVNSNQDDNANKEELLGIISRRDVEKAKHHGFGHSSVKGYMSQKPITITPDATLKEIQHLIVSNDIGRLPVVDNNDNLVGIVTRTDLLQIQHGIENKETEKNNFYLEELEKNTTDITELMTKRLPDKVMGILYLIGKKADKEGYKVYGVGGFVRDLLLGKDNLDLDLVVENDAISFAKSLKNYLNGKLKTFPQYQTARLTLPSGKHVDFATARIEYYAFPAASPEVEQSTIKQDLYRRDFTINTLAVKLNGSTFGKLLDFFDGAKDLKEGIIRVLYNLSFVEDPTRIFRGIRFEARFNFTIEDQTLLFMKNSLITGVLDKLPGEKLYEEFRNVFYEENFMDALMKMDEIGIFENIFPDLKLNENKIETISIIQDILQWYEQRSYNKSVSKEVLIFSCLFYDQPAPIVSSLSERLKIPTKIREVIFTTINHENYLTKKLEEDLKNSELVELLDGYPLETILFVLARKDNKSIKEKVYYFLENLKGVGISITGEDLKNLGIKPGPIYKKALEEVRKARLDGIVSTSEEELEYVLDFFAKKGERLNG</sequence>
<dbReference type="CDD" id="cd04595">
    <property type="entry name" value="CBS_pair_DHH_polyA_Pol_assoc"/>
    <property type="match status" value="1"/>
</dbReference>
<evidence type="ECO:0000256" key="4">
    <source>
        <dbReference type="ARBA" id="ARBA00022679"/>
    </source>
</evidence>
<dbReference type="Gene3D" id="3.10.580.10">
    <property type="entry name" value="CBS-domain"/>
    <property type="match status" value="1"/>
</dbReference>
<evidence type="ECO:0000256" key="1">
    <source>
        <dbReference type="ARBA" id="ARBA00001946"/>
    </source>
</evidence>
<dbReference type="RefSeq" id="WP_089023265.1">
    <property type="nucleotide sequence ID" value="NZ_NIQC01000009.1"/>
</dbReference>
<dbReference type="Pfam" id="PF01743">
    <property type="entry name" value="PolyA_pol"/>
    <property type="match status" value="1"/>
</dbReference>
<dbReference type="SUPFAM" id="SSF54631">
    <property type="entry name" value="CBS-domain pair"/>
    <property type="match status" value="1"/>
</dbReference>
<evidence type="ECO:0000256" key="10">
    <source>
        <dbReference type="ARBA" id="ARBA00022884"/>
    </source>
</evidence>
<keyword evidence="5" id="KW-0819">tRNA processing</keyword>
<dbReference type="InterPro" id="IPR001667">
    <property type="entry name" value="DDH_dom"/>
</dbReference>
<organism evidence="14 15">
    <name type="scientific">Natranaerobius trueperi</name>
    <dbReference type="NCBI Taxonomy" id="759412"/>
    <lineage>
        <taxon>Bacteria</taxon>
        <taxon>Bacillati</taxon>
        <taxon>Bacillota</taxon>
        <taxon>Clostridia</taxon>
        <taxon>Natranaerobiales</taxon>
        <taxon>Natranaerobiaceae</taxon>
        <taxon>Natranaerobius</taxon>
    </lineage>
</organism>
<keyword evidence="4 12" id="KW-0808">Transferase</keyword>
<protein>
    <submittedName>
        <fullName evidence="14">Polynucleotide adenylyltransferase</fullName>
    </submittedName>
</protein>
<dbReference type="InterPro" id="IPR043519">
    <property type="entry name" value="NT_sf"/>
</dbReference>